<dbReference type="PANTHER" id="PTHR44591:SF3">
    <property type="entry name" value="RESPONSE REGULATORY DOMAIN-CONTAINING PROTEIN"/>
    <property type="match status" value="1"/>
</dbReference>
<evidence type="ECO:0000313" key="4">
    <source>
        <dbReference type="EMBL" id="OHA29299.1"/>
    </source>
</evidence>
<dbReference type="SMART" id="SM00448">
    <property type="entry name" value="REC"/>
    <property type="match status" value="2"/>
</dbReference>
<feature type="modified residue" description="4-aspartylphosphate" evidence="2">
    <location>
        <position position="192"/>
    </location>
</feature>
<sequence length="262" mass="28844">MSVVSKKEKILIIESEATFGGKIVEALAKEGYTVSLATDGVTGLKLMFDTLPHLILIDIALSDMDGYQILEKKNTEPLLSKIPVFLLSTQGNPINMIRVPQGSIKEYILDLQADDREIVKKVNNLFGYPISRETPNNQAISKKIVWVEDDKLIGTILSKKLVASGFELFHAKNGQEALQYLAGNVPDAIVLDLLMPGMSGFDILQKIKADPRLKNVPSMILSNLNKQSDIERAKILGAQKFLVKAAASLDQIVQEVRNLCGQ</sequence>
<dbReference type="EMBL" id="MHRT01000005">
    <property type="protein sequence ID" value="OHA29299.1"/>
    <property type="molecule type" value="Genomic_DNA"/>
</dbReference>
<dbReference type="Pfam" id="PF00072">
    <property type="entry name" value="Response_reg"/>
    <property type="match status" value="2"/>
</dbReference>
<feature type="domain" description="Response regulatory" evidence="3">
    <location>
        <begin position="143"/>
        <end position="259"/>
    </location>
</feature>
<dbReference type="InterPro" id="IPR011006">
    <property type="entry name" value="CheY-like_superfamily"/>
</dbReference>
<comment type="caution">
    <text evidence="4">The sequence shown here is derived from an EMBL/GenBank/DDBJ whole genome shotgun (WGS) entry which is preliminary data.</text>
</comment>
<dbReference type="PANTHER" id="PTHR44591">
    <property type="entry name" value="STRESS RESPONSE REGULATOR PROTEIN 1"/>
    <property type="match status" value="1"/>
</dbReference>
<dbReference type="InterPro" id="IPR050595">
    <property type="entry name" value="Bact_response_regulator"/>
</dbReference>
<protein>
    <recommendedName>
        <fullName evidence="3">Response regulatory domain-containing protein</fullName>
    </recommendedName>
</protein>
<proteinExistence type="predicted"/>
<dbReference type="AlphaFoldDB" id="A0A1G2N1P8"/>
<evidence type="ECO:0000259" key="3">
    <source>
        <dbReference type="PROSITE" id="PS50110"/>
    </source>
</evidence>
<gene>
    <name evidence="4" type="ORF">A3F51_01675</name>
</gene>
<dbReference type="SUPFAM" id="SSF52172">
    <property type="entry name" value="CheY-like"/>
    <property type="match status" value="2"/>
</dbReference>
<feature type="modified residue" description="4-aspartylphosphate" evidence="2">
    <location>
        <position position="58"/>
    </location>
</feature>
<dbReference type="Proteomes" id="UP000178089">
    <property type="component" value="Unassembled WGS sequence"/>
</dbReference>
<dbReference type="PROSITE" id="PS50110">
    <property type="entry name" value="RESPONSE_REGULATORY"/>
    <property type="match status" value="2"/>
</dbReference>
<dbReference type="InterPro" id="IPR001789">
    <property type="entry name" value="Sig_transdc_resp-reg_receiver"/>
</dbReference>
<evidence type="ECO:0000256" key="1">
    <source>
        <dbReference type="ARBA" id="ARBA00022553"/>
    </source>
</evidence>
<name>A0A1G2N1P8_9BACT</name>
<organism evidence="4 5">
    <name type="scientific">Candidatus Taylorbacteria bacterium RIFCSPHIGHO2_12_FULL_45_16</name>
    <dbReference type="NCBI Taxonomy" id="1802315"/>
    <lineage>
        <taxon>Bacteria</taxon>
        <taxon>Candidatus Tayloriibacteriota</taxon>
    </lineage>
</organism>
<dbReference type="Gene3D" id="3.40.50.2300">
    <property type="match status" value="2"/>
</dbReference>
<keyword evidence="1 2" id="KW-0597">Phosphoprotein</keyword>
<feature type="domain" description="Response regulatory" evidence="3">
    <location>
        <begin position="9"/>
        <end position="126"/>
    </location>
</feature>
<accession>A0A1G2N1P8</accession>
<dbReference type="GO" id="GO:0000160">
    <property type="term" value="P:phosphorelay signal transduction system"/>
    <property type="evidence" value="ECO:0007669"/>
    <property type="project" value="InterPro"/>
</dbReference>
<reference evidence="4 5" key="1">
    <citation type="journal article" date="2016" name="Nat. Commun.">
        <title>Thousands of microbial genomes shed light on interconnected biogeochemical processes in an aquifer system.</title>
        <authorList>
            <person name="Anantharaman K."/>
            <person name="Brown C.T."/>
            <person name="Hug L.A."/>
            <person name="Sharon I."/>
            <person name="Castelle C.J."/>
            <person name="Probst A.J."/>
            <person name="Thomas B.C."/>
            <person name="Singh A."/>
            <person name="Wilkins M.J."/>
            <person name="Karaoz U."/>
            <person name="Brodie E.L."/>
            <person name="Williams K.H."/>
            <person name="Hubbard S.S."/>
            <person name="Banfield J.F."/>
        </authorList>
    </citation>
    <scope>NUCLEOTIDE SEQUENCE [LARGE SCALE GENOMIC DNA]</scope>
</reference>
<evidence type="ECO:0000313" key="5">
    <source>
        <dbReference type="Proteomes" id="UP000178089"/>
    </source>
</evidence>
<dbReference type="STRING" id="1802315.A3F51_01675"/>
<evidence type="ECO:0000256" key="2">
    <source>
        <dbReference type="PROSITE-ProRule" id="PRU00169"/>
    </source>
</evidence>